<evidence type="ECO:0000313" key="8">
    <source>
        <dbReference type="Proteomes" id="UP000464262"/>
    </source>
</evidence>
<evidence type="ECO:0000259" key="6">
    <source>
        <dbReference type="Pfam" id="PF00535"/>
    </source>
</evidence>
<evidence type="ECO:0000256" key="5">
    <source>
        <dbReference type="ARBA" id="ARBA00023136"/>
    </source>
</evidence>
<organism evidence="7 8">
    <name type="scientific">Vibrio astriarenae</name>
    <dbReference type="NCBI Taxonomy" id="1481923"/>
    <lineage>
        <taxon>Bacteria</taxon>
        <taxon>Pseudomonadati</taxon>
        <taxon>Pseudomonadota</taxon>
        <taxon>Gammaproteobacteria</taxon>
        <taxon>Vibrionales</taxon>
        <taxon>Vibrionaceae</taxon>
        <taxon>Vibrio</taxon>
    </lineage>
</organism>
<name>A0A7Z2T2H5_9VIBR</name>
<evidence type="ECO:0000256" key="3">
    <source>
        <dbReference type="ARBA" id="ARBA00022676"/>
    </source>
</evidence>
<dbReference type="GO" id="GO:0005886">
    <property type="term" value="C:plasma membrane"/>
    <property type="evidence" value="ECO:0007669"/>
    <property type="project" value="UniProtKB-SubCell"/>
</dbReference>
<comment type="subcellular location">
    <subcellularLocation>
        <location evidence="1">Cell membrane</location>
    </subcellularLocation>
</comment>
<dbReference type="AlphaFoldDB" id="A0A7Z2T2H5"/>
<evidence type="ECO:0000313" key="7">
    <source>
        <dbReference type="EMBL" id="QIA63072.1"/>
    </source>
</evidence>
<dbReference type="GO" id="GO:0016757">
    <property type="term" value="F:glycosyltransferase activity"/>
    <property type="evidence" value="ECO:0007669"/>
    <property type="project" value="UniProtKB-KW"/>
</dbReference>
<keyword evidence="2" id="KW-1003">Cell membrane</keyword>
<dbReference type="RefSeq" id="WP_164647977.1">
    <property type="nucleotide sequence ID" value="NZ_CP047475.1"/>
</dbReference>
<keyword evidence="5" id="KW-0472">Membrane</keyword>
<keyword evidence="8" id="KW-1185">Reference proteome</keyword>
<dbReference type="InterPro" id="IPR029044">
    <property type="entry name" value="Nucleotide-diphossugar_trans"/>
</dbReference>
<dbReference type="Gene3D" id="3.90.550.10">
    <property type="entry name" value="Spore Coat Polysaccharide Biosynthesis Protein SpsA, Chain A"/>
    <property type="match status" value="1"/>
</dbReference>
<keyword evidence="4 7" id="KW-0808">Transferase</keyword>
<dbReference type="Pfam" id="PF00535">
    <property type="entry name" value="Glycos_transf_2"/>
    <property type="match status" value="1"/>
</dbReference>
<protein>
    <submittedName>
        <fullName evidence="7">Glycosyltransferase</fullName>
    </submittedName>
</protein>
<dbReference type="KEGG" id="vas:GT360_05890"/>
<keyword evidence="3" id="KW-0328">Glycosyltransferase</keyword>
<dbReference type="SUPFAM" id="SSF53448">
    <property type="entry name" value="Nucleotide-diphospho-sugar transferases"/>
    <property type="match status" value="1"/>
</dbReference>
<feature type="domain" description="Glycosyltransferase 2-like" evidence="6">
    <location>
        <begin position="5"/>
        <end position="116"/>
    </location>
</feature>
<proteinExistence type="predicted"/>
<evidence type="ECO:0000256" key="4">
    <source>
        <dbReference type="ARBA" id="ARBA00022679"/>
    </source>
</evidence>
<sequence>MENISVVVINLNEEQQIGHLLEDLAQQTYQGFEVILVNLDSDDITCEIAKDYQDRLPELTLHKMEGRSVSIGRNTGASLAKYERILFLDADIRLSNDFLSRALNKLQNQQLEVAGIYMSAKKSPLAHKFGFGMCNLGFFATQYFFPTAVGACLFSTKTVHERVGGFDEAIVLCEDCDYVNRAAKTWRFRFLPLTFEFNSRKLEQNGHVKTGLTYLKANMRRFLFGEIRGNQMDYPCNHVKTPFQ</sequence>
<dbReference type="EMBL" id="CP047475">
    <property type="protein sequence ID" value="QIA63072.1"/>
    <property type="molecule type" value="Genomic_DNA"/>
</dbReference>
<dbReference type="PANTHER" id="PTHR43646:SF2">
    <property type="entry name" value="GLYCOSYLTRANSFERASE 2-LIKE DOMAIN-CONTAINING PROTEIN"/>
    <property type="match status" value="1"/>
</dbReference>
<gene>
    <name evidence="7" type="ORF">GT360_05890</name>
</gene>
<evidence type="ECO:0000256" key="1">
    <source>
        <dbReference type="ARBA" id="ARBA00004236"/>
    </source>
</evidence>
<dbReference type="PANTHER" id="PTHR43646">
    <property type="entry name" value="GLYCOSYLTRANSFERASE"/>
    <property type="match status" value="1"/>
</dbReference>
<dbReference type="InterPro" id="IPR001173">
    <property type="entry name" value="Glyco_trans_2-like"/>
</dbReference>
<evidence type="ECO:0000256" key="2">
    <source>
        <dbReference type="ARBA" id="ARBA00022475"/>
    </source>
</evidence>
<accession>A0A7Z2T2H5</accession>
<reference evidence="7 8" key="1">
    <citation type="submission" date="2020-01" db="EMBL/GenBank/DDBJ databases">
        <title>Whole genome and functional gene identification of agarase of Vibrio HN897.</title>
        <authorList>
            <person name="Liu Y."/>
            <person name="Zhao Z."/>
        </authorList>
    </citation>
    <scope>NUCLEOTIDE SEQUENCE [LARGE SCALE GENOMIC DNA]</scope>
    <source>
        <strain evidence="7 8">HN897</strain>
    </source>
</reference>
<dbReference type="Proteomes" id="UP000464262">
    <property type="component" value="Chromosome 1"/>
</dbReference>